<dbReference type="Proteomes" id="UP000249898">
    <property type="component" value="Chromosome"/>
</dbReference>
<sequence>MDNLFDKMMESIFIESGFSLAKTVYIEEIYGISTSLYISHKPNSDYFIYINLPEKVLPYISNDIQIKLSSLLKNEVSSMELVNGESVTISSSFQKNSTLIILTSPDETLLKEVEKQAILVEEDPYFFKKQILIVPPQDIEVISSRFGEHREKYTAYLQNLISDPQTFNEFMSSSLHSPTSKTREYSFAAKLYEKLPFLALSVEKSTPEDLQKNIDNALSESQIEECKALLKLDVDNLSDWFAEIVKENNDA</sequence>
<dbReference type="OrthoDB" id="1358409at2"/>
<dbReference type="EMBL" id="CP016181">
    <property type="protein sequence ID" value="AWY00241.1"/>
    <property type="molecule type" value="Genomic_DNA"/>
</dbReference>
<accession>A0A2Z4PRM7</accession>
<dbReference type="InterPro" id="IPR046905">
    <property type="entry name" value="ABC-3C_MC1"/>
</dbReference>
<protein>
    <submittedName>
        <fullName evidence="1">Uncharacterized protein</fullName>
    </submittedName>
</protein>
<proteinExistence type="predicted"/>
<gene>
    <name evidence="1" type="ORF">A8139_09700</name>
</gene>
<dbReference type="RefSeq" id="WP_112137731.1">
    <property type="nucleotide sequence ID" value="NZ_CP016181.1"/>
</dbReference>
<evidence type="ECO:0000313" key="2">
    <source>
        <dbReference type="Proteomes" id="UP000249898"/>
    </source>
</evidence>
<organism evidence="1 2">
    <name type="scientific">Marinomonas primoryensis</name>
    <dbReference type="NCBI Taxonomy" id="178399"/>
    <lineage>
        <taxon>Bacteria</taxon>
        <taxon>Pseudomonadati</taxon>
        <taxon>Pseudomonadota</taxon>
        <taxon>Gammaproteobacteria</taxon>
        <taxon>Oceanospirillales</taxon>
        <taxon>Oceanospirillaceae</taxon>
        <taxon>Marinomonas</taxon>
    </lineage>
</organism>
<dbReference type="AlphaFoldDB" id="A0A2Z4PRM7"/>
<evidence type="ECO:0000313" key="1">
    <source>
        <dbReference type="EMBL" id="AWY00241.1"/>
    </source>
</evidence>
<dbReference type="Pfam" id="PF20289">
    <property type="entry name" value="MComp1"/>
    <property type="match status" value="1"/>
</dbReference>
<reference evidence="1 2" key="1">
    <citation type="submission" date="2016-06" db="EMBL/GenBank/DDBJ databases">
        <title>The sequenced genome of the ice-adhering bacterium Marinomonas primoryensis, from Antarctica.</title>
        <authorList>
            <person name="Graham L."/>
            <person name="Vance T.D.R."/>
            <person name="Davies P.L."/>
        </authorList>
    </citation>
    <scope>NUCLEOTIDE SEQUENCE [LARGE SCALE GENOMIC DNA]</scope>
    <source>
        <strain evidence="1 2">AceL</strain>
    </source>
</reference>
<name>A0A2Z4PRM7_9GAMM</name>